<feature type="transmembrane region" description="Helical" evidence="1">
    <location>
        <begin position="9"/>
        <end position="30"/>
    </location>
</feature>
<evidence type="ECO:0000313" key="3">
    <source>
        <dbReference type="Proteomes" id="UP001138802"/>
    </source>
</evidence>
<reference evidence="2 3" key="1">
    <citation type="journal article" date="2020" name="Microorganisms">
        <title>Osmotic Adaptation and Compatible Solute Biosynthesis of Phototrophic Bacteria as Revealed from Genome Analyses.</title>
        <authorList>
            <person name="Imhoff J.F."/>
            <person name="Rahn T."/>
            <person name="Kunzel S."/>
            <person name="Keller A."/>
            <person name="Neulinger S.C."/>
        </authorList>
    </citation>
    <scope>NUCLEOTIDE SEQUENCE [LARGE SCALE GENOMIC DNA]</scope>
    <source>
        <strain evidence="2 3">DSM 21303</strain>
    </source>
</reference>
<name>A0A9X1BBA5_9GAMM</name>
<dbReference type="AlphaFoldDB" id="A0A9X1BBA5"/>
<gene>
    <name evidence="2" type="ORF">CKO25_19210</name>
</gene>
<accession>A0A9X1BBA5</accession>
<comment type="caution">
    <text evidence="2">The sequence shown here is derived from an EMBL/GenBank/DDBJ whole genome shotgun (WGS) entry which is preliminary data.</text>
</comment>
<dbReference type="Gene3D" id="3.40.30.10">
    <property type="entry name" value="Glutaredoxin"/>
    <property type="match status" value="1"/>
</dbReference>
<protein>
    <submittedName>
        <fullName evidence="2">Uncharacterized protein</fullName>
    </submittedName>
</protein>
<evidence type="ECO:0000256" key="1">
    <source>
        <dbReference type="SAM" id="Phobius"/>
    </source>
</evidence>
<dbReference type="EMBL" id="NRSD01000033">
    <property type="protein sequence ID" value="MBK1646728.1"/>
    <property type="molecule type" value="Genomic_DNA"/>
</dbReference>
<keyword evidence="1" id="KW-0812">Transmembrane</keyword>
<dbReference type="Proteomes" id="UP001138802">
    <property type="component" value="Unassembled WGS sequence"/>
</dbReference>
<keyword evidence="3" id="KW-1185">Reference proteome</keyword>
<keyword evidence="1" id="KW-0472">Membrane</keyword>
<organism evidence="2 3">
    <name type="scientific">Thiocapsa imhoffii</name>
    <dbReference type="NCBI Taxonomy" id="382777"/>
    <lineage>
        <taxon>Bacteria</taxon>
        <taxon>Pseudomonadati</taxon>
        <taxon>Pseudomonadota</taxon>
        <taxon>Gammaproteobacteria</taxon>
        <taxon>Chromatiales</taxon>
        <taxon>Chromatiaceae</taxon>
        <taxon>Thiocapsa</taxon>
    </lineage>
</organism>
<dbReference type="InterPro" id="IPR036249">
    <property type="entry name" value="Thioredoxin-like_sf"/>
</dbReference>
<keyword evidence="1" id="KW-1133">Transmembrane helix</keyword>
<sequence>MFLDNRHRLWFRLLLMLSAISLFILAYQWGNNYQRRHATPPVIGGILLMPPATLPTFALQDARGQTVDQDVLSKGWTLMAFGDLARASGQLAIHRLIDLHGKVADQRALFKQLRLVLVTPSVAPNLARDFARLSPALLILGDGAEPSDQLREQMGLGEEDTSSVFVIGPGGYILAYLPDTQTGTAMADDVKAIHANAFQLLPEQP</sequence>
<dbReference type="SUPFAM" id="SSF52833">
    <property type="entry name" value="Thioredoxin-like"/>
    <property type="match status" value="1"/>
</dbReference>
<proteinExistence type="predicted"/>
<evidence type="ECO:0000313" key="2">
    <source>
        <dbReference type="EMBL" id="MBK1646728.1"/>
    </source>
</evidence>
<dbReference type="RefSeq" id="WP_200389552.1">
    <property type="nucleotide sequence ID" value="NZ_NRSD01000033.1"/>
</dbReference>